<dbReference type="PANTHER" id="PTHR40788:SF2">
    <property type="entry name" value="CLR5 DOMAIN-CONTAINING PROTEIN"/>
    <property type="match status" value="1"/>
</dbReference>
<accession>A0A6A5V1R5</accession>
<dbReference type="AlphaFoldDB" id="A0A6A5V1R5"/>
<evidence type="ECO:0000313" key="2">
    <source>
        <dbReference type="Proteomes" id="UP000800036"/>
    </source>
</evidence>
<name>A0A6A5V1R5_9PLEO</name>
<organism evidence="1 2">
    <name type="scientific">Bimuria novae-zelandiae CBS 107.79</name>
    <dbReference type="NCBI Taxonomy" id="1447943"/>
    <lineage>
        <taxon>Eukaryota</taxon>
        <taxon>Fungi</taxon>
        <taxon>Dikarya</taxon>
        <taxon>Ascomycota</taxon>
        <taxon>Pezizomycotina</taxon>
        <taxon>Dothideomycetes</taxon>
        <taxon>Pleosporomycetidae</taxon>
        <taxon>Pleosporales</taxon>
        <taxon>Massarineae</taxon>
        <taxon>Didymosphaeriaceae</taxon>
        <taxon>Bimuria</taxon>
    </lineage>
</organism>
<gene>
    <name evidence="1" type="ORF">BU23DRAFT_660388</name>
</gene>
<dbReference type="Proteomes" id="UP000800036">
    <property type="component" value="Unassembled WGS sequence"/>
</dbReference>
<reference evidence="1" key="1">
    <citation type="journal article" date="2020" name="Stud. Mycol.">
        <title>101 Dothideomycetes genomes: a test case for predicting lifestyles and emergence of pathogens.</title>
        <authorList>
            <person name="Haridas S."/>
            <person name="Albert R."/>
            <person name="Binder M."/>
            <person name="Bloem J."/>
            <person name="Labutti K."/>
            <person name="Salamov A."/>
            <person name="Andreopoulos B."/>
            <person name="Baker S."/>
            <person name="Barry K."/>
            <person name="Bills G."/>
            <person name="Bluhm B."/>
            <person name="Cannon C."/>
            <person name="Castanera R."/>
            <person name="Culley D."/>
            <person name="Daum C."/>
            <person name="Ezra D."/>
            <person name="Gonzalez J."/>
            <person name="Henrissat B."/>
            <person name="Kuo A."/>
            <person name="Liang C."/>
            <person name="Lipzen A."/>
            <person name="Lutzoni F."/>
            <person name="Magnuson J."/>
            <person name="Mondo S."/>
            <person name="Nolan M."/>
            <person name="Ohm R."/>
            <person name="Pangilinan J."/>
            <person name="Park H.-J."/>
            <person name="Ramirez L."/>
            <person name="Alfaro M."/>
            <person name="Sun H."/>
            <person name="Tritt A."/>
            <person name="Yoshinaga Y."/>
            <person name="Zwiers L.-H."/>
            <person name="Turgeon B."/>
            <person name="Goodwin S."/>
            <person name="Spatafora J."/>
            <person name="Crous P."/>
            <person name="Grigoriev I."/>
        </authorList>
    </citation>
    <scope>NUCLEOTIDE SEQUENCE</scope>
    <source>
        <strain evidence="1">CBS 107.79</strain>
    </source>
</reference>
<protein>
    <submittedName>
        <fullName evidence="1">Uncharacterized protein</fullName>
    </submittedName>
</protein>
<sequence length="352" mass="40721">MPVDILKRVKKDRTALARRIFDAYNKLRNTVETCEPVIRSRWIALSLPQRQALLKSVKPDTPKYHRPDIEAYFRGNTTNANIFRVPYINLEDAVKNISMLDFVVGHVMQLHRQTDAESYGKLIQYNIGHDDEQMLGYLQRAFLPLGHRLQVMKIQVFILEFSVKFCEIIQGRITDFTGAKAVQPALVPVATPQEDLLGKIATKASYRKPSIEILSRLNELIKCERDSKEDQIWAIREDAGTFFVRLMDETEHIWKTARDYNGELFLRPQKHNKADSNWAAVAGLFAKDTYMDFAYFDELVKQTGEFTVLIQAYDPADWQSTEILQEIVDAHARLSLLHRAMEQDSACNSRYY</sequence>
<dbReference type="EMBL" id="ML976735">
    <property type="protein sequence ID" value="KAF1967247.1"/>
    <property type="molecule type" value="Genomic_DNA"/>
</dbReference>
<dbReference type="PANTHER" id="PTHR40788">
    <property type="entry name" value="CLR5 DOMAIN-CONTAINING PROTEIN-RELATED"/>
    <property type="match status" value="1"/>
</dbReference>
<keyword evidence="2" id="KW-1185">Reference proteome</keyword>
<evidence type="ECO:0000313" key="1">
    <source>
        <dbReference type="EMBL" id="KAF1967247.1"/>
    </source>
</evidence>
<proteinExistence type="predicted"/>